<keyword evidence="6" id="KW-0012">Acyltransferase</keyword>
<reference evidence="8 9" key="1">
    <citation type="submission" date="2019-03" db="EMBL/GenBank/DDBJ databases">
        <title>Genomic Encyclopedia of Type Strains, Phase IV (KMG-IV): sequencing the most valuable type-strain genomes for metagenomic binning, comparative biology and taxonomic classification.</title>
        <authorList>
            <person name="Goeker M."/>
        </authorList>
    </citation>
    <scope>NUCLEOTIDE SEQUENCE [LARGE SCALE GENOMIC DNA]</scope>
    <source>
        <strain evidence="8 9">DSM 25287</strain>
    </source>
</reference>
<comment type="subcellular location">
    <subcellularLocation>
        <location evidence="1">Cell inner membrane</location>
    </subcellularLocation>
</comment>
<keyword evidence="4 8" id="KW-0808">Transferase</keyword>
<evidence type="ECO:0000256" key="1">
    <source>
        <dbReference type="ARBA" id="ARBA00004533"/>
    </source>
</evidence>
<dbReference type="PANTHER" id="PTHR30606">
    <property type="entry name" value="LIPID A BIOSYNTHESIS LAUROYL ACYLTRANSFERASE"/>
    <property type="match status" value="1"/>
</dbReference>
<dbReference type="GO" id="GO:0005886">
    <property type="term" value="C:plasma membrane"/>
    <property type="evidence" value="ECO:0007669"/>
    <property type="project" value="UniProtKB-SubCell"/>
</dbReference>
<evidence type="ECO:0000256" key="4">
    <source>
        <dbReference type="ARBA" id="ARBA00022679"/>
    </source>
</evidence>
<evidence type="ECO:0000313" key="9">
    <source>
        <dbReference type="Proteomes" id="UP000295765"/>
    </source>
</evidence>
<evidence type="ECO:0000256" key="3">
    <source>
        <dbReference type="ARBA" id="ARBA00022519"/>
    </source>
</evidence>
<dbReference type="EMBL" id="SLWY01000008">
    <property type="protein sequence ID" value="TCO81467.1"/>
    <property type="molecule type" value="Genomic_DNA"/>
</dbReference>
<dbReference type="InterPro" id="IPR004960">
    <property type="entry name" value="LipA_acyltrans"/>
</dbReference>
<dbReference type="CDD" id="cd07984">
    <property type="entry name" value="LPLAT_LABLAT-like"/>
    <property type="match status" value="1"/>
</dbReference>
<organism evidence="8 9">
    <name type="scientific">Plasticicumulans lactativorans</name>
    <dbReference type="NCBI Taxonomy" id="1133106"/>
    <lineage>
        <taxon>Bacteria</taxon>
        <taxon>Pseudomonadati</taxon>
        <taxon>Pseudomonadota</taxon>
        <taxon>Gammaproteobacteria</taxon>
        <taxon>Candidatus Competibacteraceae</taxon>
        <taxon>Plasticicumulans</taxon>
    </lineage>
</organism>
<keyword evidence="7" id="KW-1133">Transmembrane helix</keyword>
<keyword evidence="3" id="KW-0997">Cell inner membrane</keyword>
<evidence type="ECO:0000256" key="6">
    <source>
        <dbReference type="ARBA" id="ARBA00023315"/>
    </source>
</evidence>
<keyword evidence="9" id="KW-1185">Reference proteome</keyword>
<keyword evidence="5 7" id="KW-0472">Membrane</keyword>
<accession>A0A4R2L7Z8</accession>
<evidence type="ECO:0000256" key="7">
    <source>
        <dbReference type="SAM" id="Phobius"/>
    </source>
</evidence>
<dbReference type="AlphaFoldDB" id="A0A4R2L7Z8"/>
<dbReference type="GO" id="GO:0009247">
    <property type="term" value="P:glycolipid biosynthetic process"/>
    <property type="evidence" value="ECO:0007669"/>
    <property type="project" value="UniProtKB-ARBA"/>
</dbReference>
<dbReference type="GO" id="GO:0016746">
    <property type="term" value="F:acyltransferase activity"/>
    <property type="evidence" value="ECO:0007669"/>
    <property type="project" value="UniProtKB-KW"/>
</dbReference>
<evidence type="ECO:0000313" key="8">
    <source>
        <dbReference type="EMBL" id="TCO81467.1"/>
    </source>
</evidence>
<keyword evidence="2" id="KW-1003">Cell membrane</keyword>
<name>A0A4R2L7Z8_9GAMM</name>
<dbReference type="Pfam" id="PF03279">
    <property type="entry name" value="Lip_A_acyltrans"/>
    <property type="match status" value="1"/>
</dbReference>
<gene>
    <name evidence="8" type="ORF">EV699_10898</name>
</gene>
<dbReference type="PANTHER" id="PTHR30606:SF10">
    <property type="entry name" value="PHOSPHATIDYLINOSITOL MANNOSIDE ACYLTRANSFERASE"/>
    <property type="match status" value="1"/>
</dbReference>
<protein>
    <submittedName>
        <fullName evidence="8">KDO2-lipid IV(A) lauroyltransferase</fullName>
    </submittedName>
</protein>
<keyword evidence="7" id="KW-0812">Transmembrane</keyword>
<evidence type="ECO:0000256" key="2">
    <source>
        <dbReference type="ARBA" id="ARBA00022475"/>
    </source>
</evidence>
<comment type="caution">
    <text evidence="8">The sequence shown here is derived from an EMBL/GenBank/DDBJ whole genome shotgun (WGS) entry which is preliminary data.</text>
</comment>
<dbReference type="Proteomes" id="UP000295765">
    <property type="component" value="Unassembled WGS sequence"/>
</dbReference>
<dbReference type="PIRSF" id="PIRSF026649">
    <property type="entry name" value="MsbB"/>
    <property type="match status" value="1"/>
</dbReference>
<evidence type="ECO:0000256" key="5">
    <source>
        <dbReference type="ARBA" id="ARBA00023136"/>
    </source>
</evidence>
<dbReference type="RefSeq" id="WP_132541391.1">
    <property type="nucleotide sequence ID" value="NZ_SLWY01000008.1"/>
</dbReference>
<feature type="transmembrane region" description="Helical" evidence="7">
    <location>
        <begin position="21"/>
        <end position="43"/>
    </location>
</feature>
<sequence length="301" mass="31934">MPRLISRARRAALVEGLLRALARLPLPLVHALGAGIGSLLAVLPNATRRIAARNLEACFPALDAGARRRLLAATLRETAKGMLELGALWLWPGARIMELVREVRGEEAFAAARAGGRGALVFAPHLGAWEVAGLYMSAHYPITSLYRPTRLGIDALVRGGRERLGATLVPTDQGGVRAQLAALKRGEVVGILPDQDPGAGNGEFAPFFGIPACTMTLASRLAMKSGAQACVLVAERLPRGRGYRLTFTPLAPAFSGDDLGASLAALNAGVEAAVRACPAQYLWAYKRFKTRPAGAPPFYRD</sequence>
<dbReference type="OrthoDB" id="9803456at2"/>
<proteinExistence type="predicted"/>